<organism evidence="1 2">
    <name type="scientific">Loigolactobacillus coryniformis subsp. torquens DSM 20004 = KCTC 3535</name>
    <dbReference type="NCBI Taxonomy" id="1423822"/>
    <lineage>
        <taxon>Bacteria</taxon>
        <taxon>Bacillati</taxon>
        <taxon>Bacillota</taxon>
        <taxon>Bacilli</taxon>
        <taxon>Lactobacillales</taxon>
        <taxon>Lactobacillaceae</taxon>
        <taxon>Loigolactobacillus</taxon>
    </lineage>
</organism>
<keyword evidence="2" id="KW-1185">Reference proteome</keyword>
<protein>
    <submittedName>
        <fullName evidence="1">Uncharacterized protein</fullName>
    </submittedName>
</protein>
<dbReference type="Gene3D" id="3.40.50.300">
    <property type="entry name" value="P-loop containing nucleotide triphosphate hydrolases"/>
    <property type="match status" value="2"/>
</dbReference>
<evidence type="ECO:0000313" key="1">
    <source>
        <dbReference type="EMBL" id="ATO44797.1"/>
    </source>
</evidence>
<dbReference type="EMBL" id="CP017697">
    <property type="protein sequence ID" value="ATO44797.1"/>
    <property type="molecule type" value="Genomic_DNA"/>
</dbReference>
<dbReference type="Pfam" id="PF13476">
    <property type="entry name" value="AAA_23"/>
    <property type="match status" value="1"/>
</dbReference>
<dbReference type="OrthoDB" id="9791620at2"/>
<dbReference type="InterPro" id="IPR016195">
    <property type="entry name" value="Pol/histidinol_Pase-like"/>
</dbReference>
<name>A0A2D1KRN8_9LACO</name>
<evidence type="ECO:0000313" key="2">
    <source>
        <dbReference type="Proteomes" id="UP000223559"/>
    </source>
</evidence>
<dbReference type="NCBIfam" id="NF045780">
    <property type="entry name" value="TrlF_fam_ATP"/>
    <property type="match status" value="1"/>
</dbReference>
<proteinExistence type="predicted"/>
<dbReference type="InterPro" id="IPR038729">
    <property type="entry name" value="Rad50/SbcC_AAA"/>
</dbReference>
<dbReference type="SUPFAM" id="SSF52540">
    <property type="entry name" value="P-loop containing nucleoside triphosphate hydrolases"/>
    <property type="match status" value="1"/>
</dbReference>
<gene>
    <name evidence="1" type="ORF">LC20004_13210</name>
</gene>
<dbReference type="SUPFAM" id="SSF89550">
    <property type="entry name" value="PHP domain-like"/>
    <property type="match status" value="1"/>
</dbReference>
<dbReference type="GO" id="GO:0006302">
    <property type="term" value="P:double-strand break repair"/>
    <property type="evidence" value="ECO:0007669"/>
    <property type="project" value="InterPro"/>
</dbReference>
<dbReference type="RefSeq" id="WP_056980493.1">
    <property type="nucleotide sequence ID" value="NZ_AZDC01000191.1"/>
</dbReference>
<sequence length="861" mass="97077">MTKYAKFYKCALQVNPCSYAKYRGETISDEDSYNRELVRECETNEIKVIGLADHENAASSEKLRTALKNQGILVFPGFEITSSEHIHIICLFSNDISTEELKSNLIFLMGDPNLKLNTTPSKKSFGTIMEEVNGKLHGFAFAAHITSDNGILKRGQTSLAWQSESFRVAQIPAAIDEIEPKYKGIIKNTDPAYKRKTPIIFINAKDIEKPADLRNESASFRVKMSELSFSSFKMALSDPQSRIILNSEYAKVYPTYIDSIKVIGGYLDGLSIDLSKSLNTIIGGRGTGKSTLISLIRYALDDEPSDKDNRNDLKEIISSNMGVSGVVTLGIKSNEQFDELFTIKRRFGQEPIVLNKDGNVQSLKVKDIIPNIEIYGQNEIMSTVGDLEKKRKVVARLITVDKKITSKIEDSSRKISDNAKQIKELLAKKDDYDEKLTELPKIENQYNTLTNQGVTEKLKTFAPFIRQQATFNSLKNNIYNYQFTLPNLIGTDELSSSHVKALNNEITEFNSFLKEETSRINGKLNEIQLVYKSELQKWTNEKKVADSSIKNVIQSLPDFHDRNPNELATVYQDVMTQRESLRPLKDKSATVSKELNELKQTRLNLIEAYKSALDEKNNSVNKQIKSLNKHQLNGKLRLEIQPQGNIQKLLDYLEKLPGIGVAKLKGIADQSTVDVFTFTKNIRTESLETLMNTYHLTKMTADTLKKLNETQLLEIEDIRLPDIANIQLLVGEKFKDIASLSKGQQCTAILDIIMLDNKDPLIVDQPEDNLDNSFITKNLVDGVRHNKNSRQYIFATHNANIPVFGDAELIVTLHEDDGQGKADDDGIGSIDDENVKNNVINILEGGAKAFKMRENKYNIER</sequence>
<dbReference type="GO" id="GO:0016887">
    <property type="term" value="F:ATP hydrolysis activity"/>
    <property type="evidence" value="ECO:0007669"/>
    <property type="project" value="InterPro"/>
</dbReference>
<dbReference type="AlphaFoldDB" id="A0A2D1KRN8"/>
<dbReference type="Gene3D" id="3.20.20.140">
    <property type="entry name" value="Metal-dependent hydrolases"/>
    <property type="match status" value="1"/>
</dbReference>
<dbReference type="InterPro" id="IPR027417">
    <property type="entry name" value="P-loop_NTPase"/>
</dbReference>
<dbReference type="Proteomes" id="UP000223559">
    <property type="component" value="Chromosome"/>
</dbReference>
<reference evidence="1 2" key="1">
    <citation type="submission" date="2016-10" db="EMBL/GenBank/DDBJ databases">
        <title>The whole genome sequencing and assembly of L. cotyniformis subsp. torquens DSM 20004 strain.</title>
        <authorList>
            <person name="Park M.-K."/>
            <person name="Lee Y.-J."/>
            <person name="Yi H."/>
            <person name="Bahn Y.-S."/>
            <person name="Kim J.F."/>
            <person name="Lee D.-W."/>
        </authorList>
    </citation>
    <scope>NUCLEOTIDE SEQUENCE [LARGE SCALE GENOMIC DNA]</scope>
    <source>
        <strain evidence="1 2">DSM 20004</strain>
    </source>
</reference>
<dbReference type="InterPro" id="IPR054787">
    <property type="entry name" value="TrlF_ATPase"/>
</dbReference>
<accession>A0A2D1KRN8</accession>
<dbReference type="KEGG" id="lcy:LC20004_13210"/>